<dbReference type="InterPro" id="IPR033177">
    <property type="entry name" value="PSD-B"/>
</dbReference>
<keyword evidence="11 13" id="KW-0670">Pyruvate</keyword>
<feature type="site" description="Cleavage (non-hydrolytic); by autocatalysis" evidence="13">
    <location>
        <begin position="399"/>
        <end position="400"/>
    </location>
</feature>
<dbReference type="GO" id="GO:0006646">
    <property type="term" value="P:phosphatidylethanolamine biosynthetic process"/>
    <property type="evidence" value="ECO:0007669"/>
    <property type="project" value="UniProtKB-UniRule"/>
</dbReference>
<keyword evidence="4 13" id="KW-0210">Decarboxylase</keyword>
<keyword evidence="5 13" id="KW-1133">Transmembrane helix</keyword>
<comment type="subunit">
    <text evidence="13">Heterodimer of a large membrane-associated beta subunit and a small pyruvoyl-containing alpha subunit.</text>
</comment>
<dbReference type="GO" id="GO:0004609">
    <property type="term" value="F:phosphatidylserine decarboxylase activity"/>
    <property type="evidence" value="ECO:0007669"/>
    <property type="project" value="UniProtKB-UniRule"/>
</dbReference>
<reference evidence="15" key="1">
    <citation type="submission" date="2022-01" db="EMBL/GenBank/DDBJ databases">
        <authorList>
            <person name="King R."/>
        </authorList>
    </citation>
    <scope>NUCLEOTIDE SEQUENCE</scope>
</reference>
<accession>A0A9N9WTV8</accession>
<dbReference type="PANTHER" id="PTHR10067:SF6">
    <property type="entry name" value="PHOSPHATIDYLSERINE DECARBOXYLASE PROENZYME, MITOCHONDRIAL"/>
    <property type="match status" value="1"/>
</dbReference>
<dbReference type="EC" id="4.1.1.65" evidence="13"/>
<dbReference type="PANTHER" id="PTHR10067">
    <property type="entry name" value="PHOSPHATIDYLSERINE DECARBOXYLASE"/>
    <property type="match status" value="1"/>
</dbReference>
<reference evidence="15" key="2">
    <citation type="submission" date="2022-10" db="EMBL/GenBank/DDBJ databases">
        <authorList>
            <consortium name="ENA_rothamsted_submissions"/>
            <consortium name="culmorum"/>
            <person name="King R."/>
        </authorList>
    </citation>
    <scope>NUCLEOTIDE SEQUENCE</scope>
</reference>
<comment type="function">
    <text evidence="12">Catalyzes the formation of phosphatidylethanolamine (PtdEtn) from phosphatidylserine (PtdSer). Plays a central role in phospholipid metabolism and in the interorganelle trafficking of phosphatidylserine. May be involved in lipid droplet biogenesis at the endoplasmic reticulum membrane.</text>
</comment>
<dbReference type="GO" id="GO:0005743">
    <property type="term" value="C:mitochondrial inner membrane"/>
    <property type="evidence" value="ECO:0007669"/>
    <property type="project" value="UniProtKB-SubCell"/>
</dbReference>
<keyword evidence="6 13" id="KW-0443">Lipid metabolism</keyword>
<name>A0A9N9WTV8_9DIPT</name>
<evidence type="ECO:0000313" key="16">
    <source>
        <dbReference type="Proteomes" id="UP001153620"/>
    </source>
</evidence>
<evidence type="ECO:0000256" key="2">
    <source>
        <dbReference type="ARBA" id="ARBA00022516"/>
    </source>
</evidence>
<dbReference type="EMBL" id="OU895878">
    <property type="protein sequence ID" value="CAG9805096.1"/>
    <property type="molecule type" value="Genomic_DNA"/>
</dbReference>
<feature type="chain" id="PRO_5040554327" description="Phosphatidylserine decarboxylase alpha chain" evidence="13">
    <location>
        <begin position="400"/>
        <end position="444"/>
    </location>
</feature>
<evidence type="ECO:0000256" key="9">
    <source>
        <dbReference type="ARBA" id="ARBA00023239"/>
    </source>
</evidence>
<keyword evidence="3 13" id="KW-0812">Transmembrane</keyword>
<evidence type="ECO:0000256" key="11">
    <source>
        <dbReference type="ARBA" id="ARBA00023317"/>
    </source>
</evidence>
<feature type="transmembrane region" description="Helical" evidence="14">
    <location>
        <begin position="70"/>
        <end position="92"/>
    </location>
</feature>
<feature type="active site" description="Charge relay system; for autoendoproteolytic cleavage activity" evidence="13">
    <location>
        <position position="288"/>
    </location>
</feature>
<evidence type="ECO:0000256" key="12">
    <source>
        <dbReference type="ARBA" id="ARBA00045136"/>
    </source>
</evidence>
<evidence type="ECO:0000256" key="7">
    <source>
        <dbReference type="ARBA" id="ARBA00023136"/>
    </source>
</evidence>
<keyword evidence="13" id="KW-0999">Mitochondrion inner membrane</keyword>
<feature type="active site" description="Charge relay system; for autoendoproteolytic cleavage activity" evidence="13">
    <location>
        <position position="217"/>
    </location>
</feature>
<keyword evidence="13" id="KW-0865">Zymogen</keyword>
<evidence type="ECO:0000256" key="3">
    <source>
        <dbReference type="ARBA" id="ARBA00022692"/>
    </source>
</evidence>
<keyword evidence="8 13" id="KW-0594">Phospholipid biosynthesis</keyword>
<dbReference type="OrthoDB" id="4330at2759"/>
<dbReference type="InterPro" id="IPR033661">
    <property type="entry name" value="PSD_type1_euk"/>
</dbReference>
<keyword evidence="9 13" id="KW-0456">Lyase</keyword>
<dbReference type="InterPro" id="IPR003817">
    <property type="entry name" value="PS_Dcarbxylase"/>
</dbReference>
<feature type="modified residue" description="Pyruvic acid (Ser); by autocatalysis" evidence="13">
    <location>
        <position position="400"/>
    </location>
</feature>
<feature type="active site" description="Schiff-base intermediate with substrate; via pyruvic acid; for decarboxylase activity" evidence="13">
    <location>
        <position position="400"/>
    </location>
</feature>
<evidence type="ECO:0000256" key="6">
    <source>
        <dbReference type="ARBA" id="ARBA00023098"/>
    </source>
</evidence>
<organism evidence="15 16">
    <name type="scientific">Chironomus riparius</name>
    <dbReference type="NCBI Taxonomy" id="315576"/>
    <lineage>
        <taxon>Eukaryota</taxon>
        <taxon>Metazoa</taxon>
        <taxon>Ecdysozoa</taxon>
        <taxon>Arthropoda</taxon>
        <taxon>Hexapoda</taxon>
        <taxon>Insecta</taxon>
        <taxon>Pterygota</taxon>
        <taxon>Neoptera</taxon>
        <taxon>Endopterygota</taxon>
        <taxon>Diptera</taxon>
        <taxon>Nematocera</taxon>
        <taxon>Chironomoidea</taxon>
        <taxon>Chironomidae</taxon>
        <taxon>Chironominae</taxon>
        <taxon>Chironomus</taxon>
    </lineage>
</organism>
<comment type="pathway">
    <text evidence="13">Phospholipid metabolism; phosphatidylethanolamine biosynthesis; phosphatidylethanolamine from CDP-diacylglycerol: step 2/2.</text>
</comment>
<evidence type="ECO:0000256" key="5">
    <source>
        <dbReference type="ARBA" id="ARBA00022989"/>
    </source>
</evidence>
<comment type="cofactor">
    <cofactor evidence="13">
        <name>pyruvate</name>
        <dbReference type="ChEBI" id="CHEBI:15361"/>
    </cofactor>
    <text evidence="13">Binds 1 pyruvoyl group covalently per subunit.</text>
</comment>
<feature type="topological domain" description="Mitochondrial intermembrane" evidence="13">
    <location>
        <begin position="120"/>
        <end position="444"/>
    </location>
</feature>
<evidence type="ECO:0000256" key="10">
    <source>
        <dbReference type="ARBA" id="ARBA00023264"/>
    </source>
</evidence>
<dbReference type="GO" id="GO:0016540">
    <property type="term" value="P:protein autoprocessing"/>
    <property type="evidence" value="ECO:0007669"/>
    <property type="project" value="UniProtKB-UniRule"/>
</dbReference>
<comment type="subcellular location">
    <molecule>Phosphatidylserine decarboxylase alpha chain</molecule>
    <subcellularLocation>
        <location evidence="13">Mitochondrion inner membrane</location>
        <topology evidence="13">Peripheral membrane protein</topology>
        <orientation evidence="13">Intermembrane side</orientation>
    </subcellularLocation>
    <text evidence="13">Anchored to the mitochondrial inner membrane through its interaction with the integral membrane beta chain.</text>
</comment>
<feature type="active site" description="Charge relay system; for autoendoproteolytic cleavage activity" evidence="13">
    <location>
        <position position="400"/>
    </location>
</feature>
<keyword evidence="13" id="KW-0496">Mitochondrion</keyword>
<gene>
    <name evidence="15" type="ORF">CHIRRI_LOCUS7973</name>
</gene>
<sequence>MAVYFIPKTKLISRATNFRPKQWTSRWTTVKRPFSQSHQSYHQHSTNKSQNSQTGTNKGKLHKIKRKWRWGATGWTILSILDWWLLAAGGWLSWQGVILRWTPLGLCIVAAAQWHLHNKDCERKGLPRTAPAWQTNVYCSLPLRMMSRGWGWLAERQVPETFRPTIFGLYSTAFGVNLEEAVISDLKHFKSLSDFFTRSIKEECRTIAPDCIVSPCDGRVLHFGPVSGQTHLEQVKGVTYSLETFLGPNWKDNNINASYIEGIKEKKEGTSLYHCIIYLAPGDYHRFHSPTSWKPNFRRHFHGELLSVSPKVAKLVPGLFCINERAAYIGEWEHGFFSFTAVGATNVGSVQVFIDEDLKTNKWRGLKVGNMRETEYDEAKLRNDVFLNKGELVGQFNMGSTIVLVFEAPKSFRFSLSSNQVVKVGQSLGCFCDNDNDSGMESEE</sequence>
<proteinExistence type="inferred from homology"/>
<evidence type="ECO:0000256" key="13">
    <source>
        <dbReference type="HAMAP-Rule" id="MF_03208"/>
    </source>
</evidence>
<dbReference type="AlphaFoldDB" id="A0A9N9WTV8"/>
<keyword evidence="2 13" id="KW-0444">Lipid biosynthesis</keyword>
<comment type="pathway">
    <text evidence="1">Lipid metabolism.</text>
</comment>
<dbReference type="Proteomes" id="UP001153620">
    <property type="component" value="Chromosome 2"/>
</dbReference>
<evidence type="ECO:0000256" key="14">
    <source>
        <dbReference type="SAM" id="Phobius"/>
    </source>
</evidence>
<feature type="chain" id="PRO_5040554326" description="Phosphatidylserine decarboxylase beta chain" evidence="13">
    <location>
        <begin position="1"/>
        <end position="399"/>
    </location>
</feature>
<comment type="catalytic activity">
    <reaction evidence="13">
        <text>a 1,2-diacyl-sn-glycero-3-phospho-L-serine + H(+) = a 1,2-diacyl-sn-glycero-3-phosphoethanolamine + CO2</text>
        <dbReference type="Rhea" id="RHEA:20828"/>
        <dbReference type="ChEBI" id="CHEBI:15378"/>
        <dbReference type="ChEBI" id="CHEBI:16526"/>
        <dbReference type="ChEBI" id="CHEBI:57262"/>
        <dbReference type="ChEBI" id="CHEBI:64612"/>
        <dbReference type="EC" id="4.1.1.65"/>
    </reaction>
</comment>
<dbReference type="NCBIfam" id="TIGR00163">
    <property type="entry name" value="PS_decarb"/>
    <property type="match status" value="1"/>
</dbReference>
<evidence type="ECO:0000256" key="8">
    <source>
        <dbReference type="ARBA" id="ARBA00023209"/>
    </source>
</evidence>
<comment type="PTM">
    <text evidence="13">Is synthesized initially as an inactive proenzyme. Formation of the active enzyme involves a self-maturation process in which the active site pyruvoyl group is generated from an internal serine residue via an autocatalytic post-translational modification. Two non-identical subunits are generated from the proenzyme in this reaction, and the pyruvate is formed at the N-terminus of the alpha chain, which is derived from the carboxyl end of the proenzyme. The autoendoproteolytic cleavage occurs by a canonical serine protease mechanism, in which the side chain hydroxyl group of the serine supplies its oxygen atom to form the C-terminus of the beta chain, while the remainder of the serine residue undergoes an oxidative deamination to produce ammonia and the pyruvoyl prosthetic group on the alpha chain. During this reaction, the Ser that is part of the protease active site of the proenzyme becomes the pyruvoyl prosthetic group, which constitutes an essential element of the active site of the mature decarboxylase.</text>
</comment>
<keyword evidence="16" id="KW-1185">Reference proteome</keyword>
<comment type="subcellular location">
    <molecule>Phosphatidylserine decarboxylase beta chain</molecule>
    <subcellularLocation>
        <location evidence="13">Mitochondrion inner membrane</location>
        <topology evidence="13">Single-pass membrane protein</topology>
        <orientation evidence="13">Intermembrane side</orientation>
    </subcellularLocation>
</comment>
<evidence type="ECO:0000256" key="1">
    <source>
        <dbReference type="ARBA" id="ARBA00005189"/>
    </source>
</evidence>
<feature type="topological domain" description="Mitochondrial matrix" evidence="13">
    <location>
        <begin position="1"/>
        <end position="100"/>
    </location>
</feature>
<dbReference type="HAMAP" id="MF_03208">
    <property type="entry name" value="PS_decarb_PSD_B_type1_euk"/>
    <property type="match status" value="1"/>
</dbReference>
<protein>
    <recommendedName>
        <fullName evidence="13">Phosphatidylserine decarboxylase proenzyme, mitochondrial</fullName>
        <ecNumber evidence="13">4.1.1.65</ecNumber>
    </recommendedName>
    <component>
        <recommendedName>
            <fullName evidence="13">Phosphatidylserine decarboxylase beta chain</fullName>
        </recommendedName>
    </component>
    <component>
        <recommendedName>
            <fullName evidence="13">Phosphatidylserine decarboxylase alpha chain</fullName>
        </recommendedName>
    </component>
</protein>
<keyword evidence="7 13" id="KW-0472">Membrane</keyword>
<keyword evidence="10 13" id="KW-1208">Phospholipid metabolism</keyword>
<evidence type="ECO:0000256" key="4">
    <source>
        <dbReference type="ARBA" id="ARBA00022793"/>
    </source>
</evidence>
<comment type="similarity">
    <text evidence="13">Belongs to the phosphatidylserine decarboxylase family. PSD-B subfamily. Eukaryotic type I sub-subfamily.</text>
</comment>
<dbReference type="Pfam" id="PF02666">
    <property type="entry name" value="PS_Dcarbxylase"/>
    <property type="match status" value="1"/>
</dbReference>
<evidence type="ECO:0000313" key="15">
    <source>
        <dbReference type="EMBL" id="CAG9805096.1"/>
    </source>
</evidence>